<evidence type="ECO:0000259" key="8">
    <source>
        <dbReference type="PROSITE" id="PS52029"/>
    </source>
</evidence>
<evidence type="ECO:0000256" key="3">
    <source>
        <dbReference type="ARBA" id="ARBA00022679"/>
    </source>
</evidence>
<protein>
    <submittedName>
        <fullName evidence="9">L,D-transpeptidase</fullName>
    </submittedName>
</protein>
<evidence type="ECO:0000256" key="1">
    <source>
        <dbReference type="ARBA" id="ARBA00004752"/>
    </source>
</evidence>
<gene>
    <name evidence="9" type="ORF">MUB46_11745</name>
</gene>
<dbReference type="InterPro" id="IPR005490">
    <property type="entry name" value="LD_TPept_cat_dom"/>
</dbReference>
<keyword evidence="10" id="KW-1185">Reference proteome</keyword>
<dbReference type="CDD" id="cd16913">
    <property type="entry name" value="YkuD_like"/>
    <property type="match status" value="1"/>
</dbReference>
<dbReference type="GO" id="GO:0005576">
    <property type="term" value="C:extracellular region"/>
    <property type="evidence" value="ECO:0007669"/>
    <property type="project" value="TreeGrafter"/>
</dbReference>
<dbReference type="PROSITE" id="PS52029">
    <property type="entry name" value="LD_TPASE"/>
    <property type="match status" value="1"/>
</dbReference>
<name>A0AAW5QZG6_9HYPH</name>
<dbReference type="InterPro" id="IPR016915">
    <property type="entry name" value="UCP029342"/>
</dbReference>
<feature type="active site" description="Proton donor/acceptor" evidence="7">
    <location>
        <position position="124"/>
    </location>
</feature>
<dbReference type="GO" id="GO:0018104">
    <property type="term" value="P:peptidoglycan-protein cross-linking"/>
    <property type="evidence" value="ECO:0007669"/>
    <property type="project" value="TreeGrafter"/>
</dbReference>
<comment type="similarity">
    <text evidence="2">Belongs to the YkuD family.</text>
</comment>
<feature type="domain" description="L,D-TPase catalytic" evidence="8">
    <location>
        <begin position="52"/>
        <end position="161"/>
    </location>
</feature>
<organism evidence="9 10">
    <name type="scientific">Microbaculum marinisediminis</name>
    <dbReference type="NCBI Taxonomy" id="2931392"/>
    <lineage>
        <taxon>Bacteria</taxon>
        <taxon>Pseudomonadati</taxon>
        <taxon>Pseudomonadota</taxon>
        <taxon>Alphaproteobacteria</taxon>
        <taxon>Hyphomicrobiales</taxon>
        <taxon>Tepidamorphaceae</taxon>
        <taxon>Microbaculum</taxon>
    </lineage>
</organism>
<evidence type="ECO:0000256" key="5">
    <source>
        <dbReference type="ARBA" id="ARBA00022984"/>
    </source>
</evidence>
<keyword evidence="3" id="KW-0808">Transferase</keyword>
<evidence type="ECO:0000256" key="7">
    <source>
        <dbReference type="PROSITE-ProRule" id="PRU01373"/>
    </source>
</evidence>
<reference evidence="9 10" key="1">
    <citation type="submission" date="2022-04" db="EMBL/GenBank/DDBJ databases">
        <authorList>
            <person name="Ye Y.-Q."/>
            <person name="Du Z.-J."/>
        </authorList>
    </citation>
    <scope>NUCLEOTIDE SEQUENCE [LARGE SCALE GENOMIC DNA]</scope>
    <source>
        <strain evidence="9 10">A6E488</strain>
    </source>
</reference>
<dbReference type="SUPFAM" id="SSF141523">
    <property type="entry name" value="L,D-transpeptidase catalytic domain-like"/>
    <property type="match status" value="1"/>
</dbReference>
<dbReference type="EMBL" id="JALIDZ010000005">
    <property type="protein sequence ID" value="MCT8972532.1"/>
    <property type="molecule type" value="Genomic_DNA"/>
</dbReference>
<dbReference type="InterPro" id="IPR050979">
    <property type="entry name" value="LD-transpeptidase"/>
</dbReference>
<dbReference type="GO" id="GO:0071555">
    <property type="term" value="P:cell wall organization"/>
    <property type="evidence" value="ECO:0007669"/>
    <property type="project" value="UniProtKB-UniRule"/>
</dbReference>
<proteinExistence type="inferred from homology"/>
<evidence type="ECO:0000313" key="10">
    <source>
        <dbReference type="Proteomes" id="UP001320898"/>
    </source>
</evidence>
<feature type="active site" description="Nucleophile" evidence="7">
    <location>
        <position position="137"/>
    </location>
</feature>
<dbReference type="AlphaFoldDB" id="A0AAW5QZG6"/>
<evidence type="ECO:0000256" key="2">
    <source>
        <dbReference type="ARBA" id="ARBA00005992"/>
    </source>
</evidence>
<dbReference type="PANTHER" id="PTHR30582:SF2">
    <property type="entry name" value="L,D-TRANSPEPTIDASE YCIB-RELATED"/>
    <property type="match status" value="1"/>
</dbReference>
<dbReference type="Pfam" id="PF03734">
    <property type="entry name" value="YkuD"/>
    <property type="match status" value="1"/>
</dbReference>
<dbReference type="PIRSF" id="PIRSF029342">
    <property type="entry name" value="UCP029342_ErfK/YbiS/YcfS/YnhG"/>
    <property type="match status" value="1"/>
</dbReference>
<dbReference type="GO" id="GO:0008360">
    <property type="term" value="P:regulation of cell shape"/>
    <property type="evidence" value="ECO:0007669"/>
    <property type="project" value="UniProtKB-UniRule"/>
</dbReference>
<keyword evidence="4 7" id="KW-0133">Cell shape</keyword>
<dbReference type="Proteomes" id="UP001320898">
    <property type="component" value="Unassembled WGS sequence"/>
</dbReference>
<sequence>MKIDRRHFVLGAGAAGMSALGFEVLAEQLKDISELKPGDFTWHPDRQPTGPVAVVVSIPEQLVHVYRNGVRIAVSTCSTGKPGHSTPTGVFVVLQKDKHHRSSTYNNAPMPNMNRLTWSGIALHAGNLPGYPASHGCVRLPLAFSENLFEITHLGTPVIISGKSTDPWELKHPGMVLSGYAEHEFEAVEASLEDKKHPRDWSESETAPITSVIASSRERRIMLLENGNVVSEGDLAIDGSGAIGNHVFVLRGPDSATRGLHWQAISHHPGEGPATAEEAAITRLHTSDEFVARMRERMHPGLVMILTEAPLHPDTRSGQDFVIMS</sequence>
<evidence type="ECO:0000256" key="4">
    <source>
        <dbReference type="ARBA" id="ARBA00022960"/>
    </source>
</evidence>
<keyword evidence="5 7" id="KW-0573">Peptidoglycan synthesis</keyword>
<dbReference type="RefSeq" id="WP_261616115.1">
    <property type="nucleotide sequence ID" value="NZ_JALIDZ010000005.1"/>
</dbReference>
<keyword evidence="6 7" id="KW-0961">Cell wall biogenesis/degradation</keyword>
<comment type="pathway">
    <text evidence="1 7">Cell wall biogenesis; peptidoglycan biosynthesis.</text>
</comment>
<dbReference type="PANTHER" id="PTHR30582">
    <property type="entry name" value="L,D-TRANSPEPTIDASE"/>
    <property type="match status" value="1"/>
</dbReference>
<dbReference type="Gene3D" id="2.40.440.10">
    <property type="entry name" value="L,D-transpeptidase catalytic domain-like"/>
    <property type="match status" value="1"/>
</dbReference>
<evidence type="ECO:0000313" key="9">
    <source>
        <dbReference type="EMBL" id="MCT8972532.1"/>
    </source>
</evidence>
<accession>A0AAW5QZG6</accession>
<dbReference type="InterPro" id="IPR038063">
    <property type="entry name" value="Transpep_catalytic_dom"/>
</dbReference>
<comment type="caution">
    <text evidence="9">The sequence shown here is derived from an EMBL/GenBank/DDBJ whole genome shotgun (WGS) entry which is preliminary data.</text>
</comment>
<evidence type="ECO:0000256" key="6">
    <source>
        <dbReference type="ARBA" id="ARBA00023316"/>
    </source>
</evidence>
<dbReference type="GO" id="GO:0071972">
    <property type="term" value="F:peptidoglycan L,D-transpeptidase activity"/>
    <property type="evidence" value="ECO:0007669"/>
    <property type="project" value="TreeGrafter"/>
</dbReference>
<dbReference type="NCBIfam" id="NF004785">
    <property type="entry name" value="PRK06132.1-2"/>
    <property type="match status" value="1"/>
</dbReference>
<dbReference type="GO" id="GO:0016740">
    <property type="term" value="F:transferase activity"/>
    <property type="evidence" value="ECO:0007669"/>
    <property type="project" value="UniProtKB-KW"/>
</dbReference>